<dbReference type="InterPro" id="IPR004843">
    <property type="entry name" value="Calcineurin-like_PHP"/>
</dbReference>
<evidence type="ECO:0000259" key="4">
    <source>
        <dbReference type="Pfam" id="PF02872"/>
    </source>
</evidence>
<accession>A0A0R1M0R3</accession>
<proteinExistence type="inferred from homology"/>
<comment type="similarity">
    <text evidence="2">Belongs to the 5'-nucleotidase family.</text>
</comment>
<dbReference type="PRINTS" id="PR01607">
    <property type="entry name" value="APYRASEFAMLY"/>
</dbReference>
<dbReference type="SUPFAM" id="SSF56300">
    <property type="entry name" value="Metallo-dependent phosphatases"/>
    <property type="match status" value="1"/>
</dbReference>
<dbReference type="InterPro" id="IPR036907">
    <property type="entry name" value="5'-Nucleotdase_C_sf"/>
</dbReference>
<protein>
    <submittedName>
        <fullName evidence="5">5-nucleotidase</fullName>
    </submittedName>
</protein>
<feature type="domain" description="Calcineurin-like phosphoesterase" evidence="3">
    <location>
        <begin position="5"/>
        <end position="239"/>
    </location>
</feature>
<evidence type="ECO:0000256" key="2">
    <source>
        <dbReference type="RuleBase" id="RU362119"/>
    </source>
</evidence>
<dbReference type="InterPro" id="IPR006179">
    <property type="entry name" value="5_nucleotidase/apyrase"/>
</dbReference>
<dbReference type="PROSITE" id="PS00786">
    <property type="entry name" value="5_NUCLEOTIDASE_2"/>
    <property type="match status" value="1"/>
</dbReference>
<dbReference type="GO" id="GO:0046872">
    <property type="term" value="F:metal ion binding"/>
    <property type="evidence" value="ECO:0007669"/>
    <property type="project" value="InterPro"/>
</dbReference>
<dbReference type="InterPro" id="IPR029052">
    <property type="entry name" value="Metallo-depent_PP-like"/>
</dbReference>
<dbReference type="InterPro" id="IPR008334">
    <property type="entry name" value="5'-Nucleotdase_C"/>
</dbReference>
<dbReference type="Gene3D" id="3.60.21.10">
    <property type="match status" value="1"/>
</dbReference>
<dbReference type="AlphaFoldDB" id="A0A0R1M0R3"/>
<dbReference type="EMBL" id="AZEE01000027">
    <property type="protein sequence ID" value="KRK98817.1"/>
    <property type="molecule type" value="Genomic_DNA"/>
</dbReference>
<keyword evidence="2" id="KW-0378">Hydrolase</keyword>
<keyword evidence="6" id="KW-1185">Reference proteome</keyword>
<reference evidence="5 6" key="1">
    <citation type="journal article" date="2015" name="Genome Announc.">
        <title>Expanding the biotechnology potential of lactobacilli through comparative genomics of 213 strains and associated genera.</title>
        <authorList>
            <person name="Sun Z."/>
            <person name="Harris H.M."/>
            <person name="McCann A."/>
            <person name="Guo C."/>
            <person name="Argimon S."/>
            <person name="Zhang W."/>
            <person name="Yang X."/>
            <person name="Jeffery I.B."/>
            <person name="Cooney J.C."/>
            <person name="Kagawa T.F."/>
            <person name="Liu W."/>
            <person name="Song Y."/>
            <person name="Salvetti E."/>
            <person name="Wrobel A."/>
            <person name="Rasinkangas P."/>
            <person name="Parkhill J."/>
            <person name="Rea M.C."/>
            <person name="O'Sullivan O."/>
            <person name="Ritari J."/>
            <person name="Douillard F.P."/>
            <person name="Paul Ross R."/>
            <person name="Yang R."/>
            <person name="Briner A.E."/>
            <person name="Felis G.E."/>
            <person name="de Vos W.M."/>
            <person name="Barrangou R."/>
            <person name="Klaenhammer T.R."/>
            <person name="Caufield P.W."/>
            <person name="Cui Y."/>
            <person name="Zhang H."/>
            <person name="O'Toole P.W."/>
        </authorList>
    </citation>
    <scope>NUCLEOTIDE SEQUENCE [LARGE SCALE GENOMIC DNA]</scope>
    <source>
        <strain evidence="5 6">DSM 19909</strain>
    </source>
</reference>
<evidence type="ECO:0000313" key="5">
    <source>
        <dbReference type="EMBL" id="KRK98817.1"/>
    </source>
</evidence>
<dbReference type="GO" id="GO:0016788">
    <property type="term" value="F:hydrolase activity, acting on ester bonds"/>
    <property type="evidence" value="ECO:0007669"/>
    <property type="project" value="InterPro"/>
</dbReference>
<evidence type="ECO:0000313" key="6">
    <source>
        <dbReference type="Proteomes" id="UP000051160"/>
    </source>
</evidence>
<dbReference type="PATRIC" id="fig|1423776.4.peg.562"/>
<keyword evidence="2" id="KW-0547">Nucleotide-binding</keyword>
<comment type="caution">
    <text evidence="5">The sequence shown here is derived from an EMBL/GenBank/DDBJ whole genome shotgun (WGS) entry which is preliminary data.</text>
</comment>
<dbReference type="Proteomes" id="UP000051160">
    <property type="component" value="Unassembled WGS sequence"/>
</dbReference>
<sequence>MLTLTILSTSDTHGFIFPTNYVKPRAHMPFGLIRAASVLAAEQQAAPGPVITIDDGDFLAGSPLAYYVAQVQTPPDPMPLTRIYNQIHYDAAILGNHEFDYGTDYLERAINTTDRPVINANLLDGDGRPLFGQRYRIIEKDGVKVAILGLTTRAVMQWKNHANVTDDVHFHTAVSIAKELVPFLKKIADVVIVAYHGGFERSLKTGKLIESLSNGENEAYQLLKEVKGIDALITGHQHRKIATNVFDVPVTQPGYRGEAVGKITLDLVPADGGGYVVSSSTARVIETKDAVFDEDVAVNSHQLDKTVDYWLAEPLAQIDGDLTFKSAQRARMDETAYTEFIQRVQLTTMAADISATSLFNNEGHGFENPITMRNIMTNYVYPDGLALELINGKDLKAALEKSATYFSLSADQQIIVNPAFYSPKLRHYNYDMYEGIDYRINVAMPIGKRIEALTYQGQPVTDDQMFKLALNRYRAGGGGHYDMFSADKIIAENKTPMSQLIADYLRQHPVVTATVNHNFEVINEPR</sequence>
<dbReference type="Pfam" id="PF00149">
    <property type="entry name" value="Metallophos"/>
    <property type="match status" value="1"/>
</dbReference>
<name>A0A0R1M0R3_9LACO</name>
<dbReference type="GO" id="GO:0030288">
    <property type="term" value="C:outer membrane-bounded periplasmic space"/>
    <property type="evidence" value="ECO:0007669"/>
    <property type="project" value="TreeGrafter"/>
</dbReference>
<dbReference type="GO" id="GO:0000166">
    <property type="term" value="F:nucleotide binding"/>
    <property type="evidence" value="ECO:0007669"/>
    <property type="project" value="UniProtKB-KW"/>
</dbReference>
<dbReference type="PANTHER" id="PTHR11575">
    <property type="entry name" value="5'-NUCLEOTIDASE-RELATED"/>
    <property type="match status" value="1"/>
</dbReference>
<keyword evidence="1" id="KW-0732">Signal</keyword>
<dbReference type="InterPro" id="IPR006146">
    <property type="entry name" value="5'-Nucleotdase_CS"/>
</dbReference>
<feature type="domain" description="5'-Nucleotidase C-terminal" evidence="4">
    <location>
        <begin position="324"/>
        <end position="485"/>
    </location>
</feature>
<gene>
    <name evidence="5" type="ORF">FD04_GL000558</name>
</gene>
<organism evidence="5 6">
    <name type="scientific">Secundilactobacillus odoratitofui DSM 19909 = JCM 15043</name>
    <dbReference type="NCBI Taxonomy" id="1423776"/>
    <lineage>
        <taxon>Bacteria</taxon>
        <taxon>Bacillati</taxon>
        <taxon>Bacillota</taxon>
        <taxon>Bacilli</taxon>
        <taxon>Lactobacillales</taxon>
        <taxon>Lactobacillaceae</taxon>
        <taxon>Secundilactobacillus</taxon>
    </lineage>
</organism>
<dbReference type="Pfam" id="PF02872">
    <property type="entry name" value="5_nucleotid_C"/>
    <property type="match status" value="1"/>
</dbReference>
<evidence type="ECO:0000259" key="3">
    <source>
        <dbReference type="Pfam" id="PF00149"/>
    </source>
</evidence>
<dbReference type="STRING" id="1423776.FD04_GL000558"/>
<dbReference type="PANTHER" id="PTHR11575:SF6">
    <property type="entry name" value="2',3'-CYCLIC-NUCLEOTIDE 2'-PHOSPHODIESTERASE_3'-NUCLEOTIDASE"/>
    <property type="match status" value="1"/>
</dbReference>
<dbReference type="Gene3D" id="3.90.780.10">
    <property type="entry name" value="5'-Nucleotidase, C-terminal domain"/>
    <property type="match status" value="1"/>
</dbReference>
<evidence type="ECO:0000256" key="1">
    <source>
        <dbReference type="ARBA" id="ARBA00022729"/>
    </source>
</evidence>
<dbReference type="GO" id="GO:0009166">
    <property type="term" value="P:nucleotide catabolic process"/>
    <property type="evidence" value="ECO:0007669"/>
    <property type="project" value="InterPro"/>
</dbReference>
<dbReference type="SUPFAM" id="SSF55816">
    <property type="entry name" value="5'-nucleotidase (syn. UDP-sugar hydrolase), C-terminal domain"/>
    <property type="match status" value="1"/>
</dbReference>